<dbReference type="Pfam" id="PF00096">
    <property type="entry name" value="zf-C2H2"/>
    <property type="match status" value="2"/>
</dbReference>
<keyword evidence="1" id="KW-0863">Zinc-finger</keyword>
<dbReference type="InterPro" id="IPR036236">
    <property type="entry name" value="Znf_C2H2_sf"/>
</dbReference>
<accession>A0AAV5R8V2</accession>
<dbReference type="GO" id="GO:0008270">
    <property type="term" value="F:zinc ion binding"/>
    <property type="evidence" value="ECO:0007669"/>
    <property type="project" value="UniProtKB-KW"/>
</dbReference>
<comment type="caution">
    <text evidence="3">The sequence shown here is derived from an EMBL/GenBank/DDBJ whole genome shotgun (WGS) entry which is preliminary data.</text>
</comment>
<sequence>MHLRPYYKGHSKWSQSSDVTDLVQLLLLVANTPASKKILQRLNIRLLLLILRGISKDEENDTFYEFDVLDEKIKNLWLDVLDVLNNFPCVKLIDAYSPYHLGSSRLNKSNSDLQILHGNNGSIGNYDNNNGNSTPINYNLNNNGNGNGNGNHNNRKQVSKNGFFNENTVEASTWFDLAIDSEDYDFLLEYLFDIEDEKYGIIFPLIEVGTKKFNKIYEVLNDFCHHIKISNDHLSVIKDSEKFMNKLSVLTLENYEYSEVAEKLSYQTLNVLGNEVDLFTISAILEFNKDLETIYFKGRLRDYIPANINPKIKVYYDLVVFDTIDRVQIQKLGNIERINKLYLNFTLETDISLEWLKLCQNLKFIHFGLNLKSSSSTQTFTLLNKFPNLEELYIKYCNLRLSSKNQKVSDYNLFPKLKYLTLAYCQTESTFLHTISNSPLIELYLDNCKIKYNSFVKLPKYLKLFSVSNKDKEEFNDLIFLSHKARSSSGIPSLKCILLNFDGKLVNLTSPSMNDVYFANNKQKDKLELNLTYNKPSSRHSLFTFMVYPTSQNTDFSFLKNIANKYHVKKVIIELYTYSKEFFEAINIDNIKNVKVYKYNVYAMYNYMNELLAKPSLTPKEQSFFLSGHYRQKEKPETDSKKDKLANSLITLLLPREASTSKNTHSNHHTKNGRVSKETYQYPNDSRICDICFKSFTRAASLTRHLLNHHNIVKDNTCHLCGRTFKRSDHLKTHFRSCSKKN</sequence>
<evidence type="ECO:0000259" key="2">
    <source>
        <dbReference type="PROSITE" id="PS50157"/>
    </source>
</evidence>
<protein>
    <recommendedName>
        <fullName evidence="2">C2H2-type domain-containing protein</fullName>
    </recommendedName>
</protein>
<dbReference type="Gene3D" id="3.80.10.10">
    <property type="entry name" value="Ribonuclease Inhibitor"/>
    <property type="match status" value="1"/>
</dbReference>
<gene>
    <name evidence="3" type="ORF">DAPK24_042460</name>
</gene>
<keyword evidence="4" id="KW-1185">Reference proteome</keyword>
<dbReference type="AlphaFoldDB" id="A0AAV5R8V2"/>
<dbReference type="SUPFAM" id="SSF57667">
    <property type="entry name" value="beta-beta-alpha zinc fingers"/>
    <property type="match status" value="1"/>
</dbReference>
<feature type="domain" description="C2H2-type" evidence="2">
    <location>
        <begin position="716"/>
        <end position="742"/>
    </location>
</feature>
<evidence type="ECO:0000313" key="3">
    <source>
        <dbReference type="EMBL" id="GMM47648.1"/>
    </source>
</evidence>
<dbReference type="InterPro" id="IPR032675">
    <property type="entry name" value="LRR_dom_sf"/>
</dbReference>
<keyword evidence="1" id="KW-0479">Metal-binding</keyword>
<keyword evidence="1" id="KW-0862">Zinc</keyword>
<dbReference type="SUPFAM" id="SSF52047">
    <property type="entry name" value="RNI-like"/>
    <property type="match status" value="1"/>
</dbReference>
<feature type="domain" description="C2H2-type" evidence="2">
    <location>
        <begin position="687"/>
        <end position="709"/>
    </location>
</feature>
<name>A0AAV5R8V2_PICKL</name>
<dbReference type="PROSITE" id="PS50157">
    <property type="entry name" value="ZINC_FINGER_C2H2_2"/>
    <property type="match status" value="2"/>
</dbReference>
<dbReference type="SMART" id="SM00355">
    <property type="entry name" value="ZnF_C2H2"/>
    <property type="match status" value="2"/>
</dbReference>
<dbReference type="Gene3D" id="3.30.160.60">
    <property type="entry name" value="Classic Zinc Finger"/>
    <property type="match status" value="1"/>
</dbReference>
<evidence type="ECO:0000313" key="4">
    <source>
        <dbReference type="Proteomes" id="UP001378960"/>
    </source>
</evidence>
<dbReference type="EMBL" id="BTGB01000009">
    <property type="protein sequence ID" value="GMM47648.1"/>
    <property type="molecule type" value="Genomic_DNA"/>
</dbReference>
<dbReference type="Proteomes" id="UP001378960">
    <property type="component" value="Unassembled WGS sequence"/>
</dbReference>
<organism evidence="3 4">
    <name type="scientific">Pichia kluyveri</name>
    <name type="common">Yeast</name>
    <dbReference type="NCBI Taxonomy" id="36015"/>
    <lineage>
        <taxon>Eukaryota</taxon>
        <taxon>Fungi</taxon>
        <taxon>Dikarya</taxon>
        <taxon>Ascomycota</taxon>
        <taxon>Saccharomycotina</taxon>
        <taxon>Pichiomycetes</taxon>
        <taxon>Pichiales</taxon>
        <taxon>Pichiaceae</taxon>
        <taxon>Pichia</taxon>
    </lineage>
</organism>
<evidence type="ECO:0000256" key="1">
    <source>
        <dbReference type="PROSITE-ProRule" id="PRU00042"/>
    </source>
</evidence>
<dbReference type="InterPro" id="IPR013087">
    <property type="entry name" value="Znf_C2H2_type"/>
</dbReference>
<reference evidence="3 4" key="1">
    <citation type="journal article" date="2023" name="Elife">
        <title>Identification of key yeast species and microbe-microbe interactions impacting larval growth of Drosophila in the wild.</title>
        <authorList>
            <person name="Mure A."/>
            <person name="Sugiura Y."/>
            <person name="Maeda R."/>
            <person name="Honda K."/>
            <person name="Sakurai N."/>
            <person name="Takahashi Y."/>
            <person name="Watada M."/>
            <person name="Katoh T."/>
            <person name="Gotoh A."/>
            <person name="Gotoh Y."/>
            <person name="Taniguchi I."/>
            <person name="Nakamura K."/>
            <person name="Hayashi T."/>
            <person name="Katayama T."/>
            <person name="Uemura T."/>
            <person name="Hattori Y."/>
        </authorList>
    </citation>
    <scope>NUCLEOTIDE SEQUENCE [LARGE SCALE GENOMIC DNA]</scope>
    <source>
        <strain evidence="3 4">PK-24</strain>
    </source>
</reference>
<proteinExistence type="predicted"/>